<dbReference type="Gene3D" id="1.10.10.60">
    <property type="entry name" value="Homeodomain-like"/>
    <property type="match status" value="2"/>
</dbReference>
<name>A0A6J1C3G7_MOMCH</name>
<evidence type="ECO:0000259" key="6">
    <source>
        <dbReference type="PROSITE" id="PS51294"/>
    </source>
</evidence>
<evidence type="ECO:0000313" key="7">
    <source>
        <dbReference type="Proteomes" id="UP000504603"/>
    </source>
</evidence>
<evidence type="ECO:0000256" key="1">
    <source>
        <dbReference type="ARBA" id="ARBA00004123"/>
    </source>
</evidence>
<dbReference type="GO" id="GO:0005634">
    <property type="term" value="C:nucleus"/>
    <property type="evidence" value="ECO:0007669"/>
    <property type="project" value="UniProtKB-SubCell"/>
</dbReference>
<proteinExistence type="predicted"/>
<evidence type="ECO:0000256" key="3">
    <source>
        <dbReference type="ARBA" id="ARBA00023125"/>
    </source>
</evidence>
<dbReference type="Pfam" id="PF00249">
    <property type="entry name" value="Myb_DNA-binding"/>
    <property type="match status" value="2"/>
</dbReference>
<dbReference type="Proteomes" id="UP000504603">
    <property type="component" value="Unplaced"/>
</dbReference>
<organism evidence="7 8">
    <name type="scientific">Momordica charantia</name>
    <name type="common">Bitter gourd</name>
    <name type="synonym">Balsam pear</name>
    <dbReference type="NCBI Taxonomy" id="3673"/>
    <lineage>
        <taxon>Eukaryota</taxon>
        <taxon>Viridiplantae</taxon>
        <taxon>Streptophyta</taxon>
        <taxon>Embryophyta</taxon>
        <taxon>Tracheophyta</taxon>
        <taxon>Spermatophyta</taxon>
        <taxon>Magnoliopsida</taxon>
        <taxon>eudicotyledons</taxon>
        <taxon>Gunneridae</taxon>
        <taxon>Pentapetalae</taxon>
        <taxon>rosids</taxon>
        <taxon>fabids</taxon>
        <taxon>Cucurbitales</taxon>
        <taxon>Cucurbitaceae</taxon>
        <taxon>Momordiceae</taxon>
        <taxon>Momordica</taxon>
    </lineage>
</organism>
<feature type="domain" description="Myb-like" evidence="5">
    <location>
        <begin position="62"/>
        <end position="112"/>
    </location>
</feature>
<feature type="domain" description="HTH myb-type" evidence="6">
    <location>
        <begin position="9"/>
        <end position="61"/>
    </location>
</feature>
<keyword evidence="2" id="KW-0677">Repeat</keyword>
<dbReference type="PANTHER" id="PTHR10641">
    <property type="entry name" value="MYB FAMILY TRANSCRIPTION FACTOR"/>
    <property type="match status" value="1"/>
</dbReference>
<evidence type="ECO:0000256" key="4">
    <source>
        <dbReference type="ARBA" id="ARBA00023242"/>
    </source>
</evidence>
<dbReference type="PROSITE" id="PS51294">
    <property type="entry name" value="HTH_MYB"/>
    <property type="match status" value="2"/>
</dbReference>
<dbReference type="InterPro" id="IPR001005">
    <property type="entry name" value="SANT/Myb"/>
</dbReference>
<gene>
    <name evidence="8" type="primary">LOC111007597</name>
</gene>
<dbReference type="CDD" id="cd00167">
    <property type="entry name" value="SANT"/>
    <property type="match status" value="2"/>
</dbReference>
<dbReference type="SUPFAM" id="SSF46689">
    <property type="entry name" value="Homeodomain-like"/>
    <property type="match status" value="1"/>
</dbReference>
<dbReference type="FunFam" id="1.10.10.60:FF:000001">
    <property type="entry name" value="MYB-related transcription factor"/>
    <property type="match status" value="1"/>
</dbReference>
<sequence>MVRAPFYDENGVKKGAWSAEEDEKLKAYVQKHGHCNWRELPRFAGLSRCGKSCRLRWINYLRPDVKRGNYSKDEEELILKLHQQHGNKWSLIATRLSGRTDNEIKNYWHTHLKKLKTSKVTKKQQNEAIPKPKPIQKIESEINKTTFENDIIPSHQIVESSPVLSPLSSELSSNVFSTQESAASTIDMAAEENSPAPTTVTSFSFQEPNNDNNADFWAHPFEAAENFLEVESEDSIYFDSIGGFNSPYDLIFDEDLLIYQVMKELTQKMTSPNCMIN</sequence>
<dbReference type="SMART" id="SM00717">
    <property type="entry name" value="SANT"/>
    <property type="match status" value="2"/>
</dbReference>
<keyword evidence="4" id="KW-0539">Nucleus</keyword>
<dbReference type="KEGG" id="mcha:111007597"/>
<feature type="domain" description="Myb-like" evidence="5">
    <location>
        <begin position="9"/>
        <end position="61"/>
    </location>
</feature>
<dbReference type="PANTHER" id="PTHR10641:SF1402">
    <property type="entry name" value="TRANSCRIPTION FACTOR MYB8-LIKE"/>
    <property type="match status" value="1"/>
</dbReference>
<accession>A0A6J1C3G7</accession>
<dbReference type="InterPro" id="IPR009057">
    <property type="entry name" value="Homeodomain-like_sf"/>
</dbReference>
<protein>
    <submittedName>
        <fullName evidence="8">Transcription factor WER-like</fullName>
    </submittedName>
</protein>
<dbReference type="GO" id="GO:0003677">
    <property type="term" value="F:DNA binding"/>
    <property type="evidence" value="ECO:0007669"/>
    <property type="project" value="UniProtKB-KW"/>
</dbReference>
<feature type="domain" description="HTH myb-type" evidence="6">
    <location>
        <begin position="62"/>
        <end position="116"/>
    </location>
</feature>
<keyword evidence="7" id="KW-1185">Reference proteome</keyword>
<comment type="subcellular location">
    <subcellularLocation>
        <location evidence="1">Nucleus</location>
    </subcellularLocation>
</comment>
<evidence type="ECO:0000313" key="8">
    <source>
        <dbReference type="RefSeq" id="XP_022135702.1"/>
    </source>
</evidence>
<dbReference type="AlphaFoldDB" id="A0A6J1C3G7"/>
<dbReference type="GeneID" id="111007597"/>
<evidence type="ECO:0000256" key="2">
    <source>
        <dbReference type="ARBA" id="ARBA00022737"/>
    </source>
</evidence>
<dbReference type="RefSeq" id="XP_022135702.1">
    <property type="nucleotide sequence ID" value="XM_022280010.1"/>
</dbReference>
<keyword evidence="3" id="KW-0238">DNA-binding</keyword>
<dbReference type="PROSITE" id="PS50090">
    <property type="entry name" value="MYB_LIKE"/>
    <property type="match status" value="2"/>
</dbReference>
<dbReference type="InterPro" id="IPR017930">
    <property type="entry name" value="Myb_dom"/>
</dbReference>
<reference evidence="8" key="1">
    <citation type="submission" date="2025-08" db="UniProtKB">
        <authorList>
            <consortium name="RefSeq"/>
        </authorList>
    </citation>
    <scope>IDENTIFICATION</scope>
    <source>
        <strain evidence="8">OHB3-1</strain>
    </source>
</reference>
<dbReference type="OrthoDB" id="2143914at2759"/>
<evidence type="ECO:0000259" key="5">
    <source>
        <dbReference type="PROSITE" id="PS50090"/>
    </source>
</evidence>
<dbReference type="InterPro" id="IPR015495">
    <property type="entry name" value="Myb_TF_plants"/>
</dbReference>